<keyword evidence="3" id="KW-1185">Reference proteome</keyword>
<dbReference type="AlphaFoldDB" id="A0AAV4IW17"/>
<dbReference type="Proteomes" id="UP000762676">
    <property type="component" value="Unassembled WGS sequence"/>
</dbReference>
<feature type="region of interest" description="Disordered" evidence="1">
    <location>
        <begin position="32"/>
        <end position="87"/>
    </location>
</feature>
<evidence type="ECO:0000313" key="2">
    <source>
        <dbReference type="EMBL" id="GFS14170.1"/>
    </source>
</evidence>
<feature type="compositionally biased region" description="Polar residues" evidence="1">
    <location>
        <begin position="58"/>
        <end position="71"/>
    </location>
</feature>
<dbReference type="EMBL" id="BMAT01013503">
    <property type="protein sequence ID" value="GFS14170.1"/>
    <property type="molecule type" value="Genomic_DNA"/>
</dbReference>
<reference evidence="2 3" key="1">
    <citation type="journal article" date="2021" name="Elife">
        <title>Chloroplast acquisition without the gene transfer in kleptoplastic sea slugs, Plakobranchus ocellatus.</title>
        <authorList>
            <person name="Maeda T."/>
            <person name="Takahashi S."/>
            <person name="Yoshida T."/>
            <person name="Shimamura S."/>
            <person name="Takaki Y."/>
            <person name="Nagai Y."/>
            <person name="Toyoda A."/>
            <person name="Suzuki Y."/>
            <person name="Arimoto A."/>
            <person name="Ishii H."/>
            <person name="Satoh N."/>
            <person name="Nishiyama T."/>
            <person name="Hasebe M."/>
            <person name="Maruyama T."/>
            <person name="Minagawa J."/>
            <person name="Obokata J."/>
            <person name="Shigenobu S."/>
        </authorList>
    </citation>
    <scope>NUCLEOTIDE SEQUENCE [LARGE SCALE GENOMIC DNA]</scope>
</reference>
<evidence type="ECO:0008006" key="4">
    <source>
        <dbReference type="Google" id="ProtNLM"/>
    </source>
</evidence>
<gene>
    <name evidence="2" type="ORF">ElyMa_006739100</name>
</gene>
<accession>A0AAV4IW17</accession>
<evidence type="ECO:0000256" key="1">
    <source>
        <dbReference type="SAM" id="MobiDB-lite"/>
    </source>
</evidence>
<sequence length="87" mass="9810">MFSILLIISCVASSLLVWRRVPLRLPSCKGLRRPQTLKVMPDRYNHPETADGQESDQEGSNPASRHQQISPGPTPPTYLLISQRDRT</sequence>
<name>A0AAV4IW17_9GAST</name>
<proteinExistence type="predicted"/>
<evidence type="ECO:0000313" key="3">
    <source>
        <dbReference type="Proteomes" id="UP000762676"/>
    </source>
</evidence>
<comment type="caution">
    <text evidence="2">The sequence shown here is derived from an EMBL/GenBank/DDBJ whole genome shotgun (WGS) entry which is preliminary data.</text>
</comment>
<feature type="compositionally biased region" description="Basic and acidic residues" evidence="1">
    <location>
        <begin position="40"/>
        <end position="49"/>
    </location>
</feature>
<organism evidence="2 3">
    <name type="scientific">Elysia marginata</name>
    <dbReference type="NCBI Taxonomy" id="1093978"/>
    <lineage>
        <taxon>Eukaryota</taxon>
        <taxon>Metazoa</taxon>
        <taxon>Spiralia</taxon>
        <taxon>Lophotrochozoa</taxon>
        <taxon>Mollusca</taxon>
        <taxon>Gastropoda</taxon>
        <taxon>Heterobranchia</taxon>
        <taxon>Euthyneura</taxon>
        <taxon>Panpulmonata</taxon>
        <taxon>Sacoglossa</taxon>
        <taxon>Placobranchoidea</taxon>
        <taxon>Plakobranchidae</taxon>
        <taxon>Elysia</taxon>
    </lineage>
</organism>
<protein>
    <recommendedName>
        <fullName evidence="4">Secreted protein</fullName>
    </recommendedName>
</protein>